<organism evidence="7 8">
    <name type="scientific">Cnuella takakiae</name>
    <dbReference type="NCBI Taxonomy" id="1302690"/>
    <lineage>
        <taxon>Bacteria</taxon>
        <taxon>Pseudomonadati</taxon>
        <taxon>Bacteroidota</taxon>
        <taxon>Chitinophagia</taxon>
        <taxon>Chitinophagales</taxon>
        <taxon>Chitinophagaceae</taxon>
        <taxon>Cnuella</taxon>
    </lineage>
</organism>
<reference evidence="7 8" key="1">
    <citation type="submission" date="2016-11" db="EMBL/GenBank/DDBJ databases">
        <authorList>
            <person name="Jaros S."/>
            <person name="Januszkiewicz K."/>
            <person name="Wedrychowicz H."/>
        </authorList>
    </citation>
    <scope>NUCLEOTIDE SEQUENCE [LARGE SCALE GENOMIC DNA]</scope>
    <source>
        <strain evidence="7 8">DSM 26897</strain>
    </source>
</reference>
<name>A0A1M5A7L6_9BACT</name>
<dbReference type="Pfam" id="PF01663">
    <property type="entry name" value="Phosphodiest"/>
    <property type="match status" value="1"/>
</dbReference>
<keyword evidence="2" id="KW-0479">Metal-binding</keyword>
<evidence type="ECO:0000256" key="1">
    <source>
        <dbReference type="ARBA" id="ARBA00022553"/>
    </source>
</evidence>
<dbReference type="EMBL" id="FQUO01000006">
    <property type="protein sequence ID" value="SHF25832.1"/>
    <property type="molecule type" value="Genomic_DNA"/>
</dbReference>
<dbReference type="NCBIfam" id="NF042991">
    <property type="entry name" value="alk_phos_PafA"/>
    <property type="match status" value="1"/>
</dbReference>
<evidence type="ECO:0000256" key="6">
    <source>
        <dbReference type="SAM" id="SignalP"/>
    </source>
</evidence>
<dbReference type="InterPro" id="IPR017850">
    <property type="entry name" value="Alkaline_phosphatase_core_sf"/>
</dbReference>
<gene>
    <name evidence="7" type="ORF">SAMN05444008_106134</name>
</gene>
<sequence>MKRFCRLVAALLLGAPAFAQTVPAKPKLVVGVVVDQMRWDYLYRYQDRYTANGFKRMLREGTTCENTFIPYTPTYTAPGHASVYTGSVPALHGIVGNNWYNRELGRGVYCTEDTVAQTVGSTGLAGKMSPRNMWASTITDEVRLANNFRGKTVGIALKDRGAILPAGHTANAAYWYENGNFISSNYYMQELPGWVQRFNDRKLVDQYMSQPWKTLYPIETYVQSTADDKPYEGRVAGSTTFLHRVDTLKGGRYEAFRTTPYGNTYTVEMAKAAIEGEALGADAITDFLTVSFSSPDYIGHAFGPNSIEAEDGFLRLDQDLAGFLQYLDTKVGKGQYLLFLTADHGAAHVPGFAEEHHLPAGVRSAAGQRAVWDKTLEQAFGVKGLVLTLANDQVFLNNTLLQQNKLDRQQVKQVLMQAILQDPAIARVIDLGNITGSALPSKVEMMVTNGYNQRLSGDVQYLFKPQWFDGGKTGTTHGLWNPYDSHIPLLFFGWHIKPGKVNRETYMTDIAPTVAALLQVQMPNAAVGQVIEEVIPPVPPKGELRPNRP</sequence>
<dbReference type="PIRSF" id="PIRSF031924">
    <property type="entry name" value="Pi-irrepressible_AP"/>
    <property type="match status" value="1"/>
</dbReference>
<dbReference type="GO" id="GO:0046872">
    <property type="term" value="F:metal ion binding"/>
    <property type="evidence" value="ECO:0007669"/>
    <property type="project" value="UniProtKB-KW"/>
</dbReference>
<accession>A0A1M5A7L6</accession>
<dbReference type="OrthoDB" id="9766127at2"/>
<evidence type="ECO:0000256" key="2">
    <source>
        <dbReference type="ARBA" id="ARBA00022723"/>
    </source>
</evidence>
<feature type="signal peptide" evidence="6">
    <location>
        <begin position="1"/>
        <end position="19"/>
    </location>
</feature>
<dbReference type="PANTHER" id="PTHR10151:SF120">
    <property type="entry name" value="BIS(5'-ADENOSYL)-TRIPHOSPHATASE"/>
    <property type="match status" value="1"/>
</dbReference>
<dbReference type="PANTHER" id="PTHR10151">
    <property type="entry name" value="ECTONUCLEOTIDE PYROPHOSPHATASE/PHOSPHODIESTERASE"/>
    <property type="match status" value="1"/>
</dbReference>
<feature type="chain" id="PRO_5012838519" evidence="6">
    <location>
        <begin position="20"/>
        <end position="549"/>
    </location>
</feature>
<dbReference type="STRING" id="1302690.BUE76_09355"/>
<dbReference type="GO" id="GO:0004035">
    <property type="term" value="F:alkaline phosphatase activity"/>
    <property type="evidence" value="ECO:0007669"/>
    <property type="project" value="InterPro"/>
</dbReference>
<dbReference type="Gene3D" id="3.30.1360.150">
    <property type="match status" value="1"/>
</dbReference>
<feature type="binding site" evidence="5">
    <location>
        <position position="97"/>
    </location>
    <ligand>
        <name>substrate</name>
    </ligand>
</feature>
<evidence type="ECO:0000256" key="5">
    <source>
        <dbReference type="PIRSR" id="PIRSR031924-51"/>
    </source>
</evidence>
<dbReference type="InterPro" id="IPR026263">
    <property type="entry name" value="Alkaline_phosphatase_prok"/>
</dbReference>
<evidence type="ECO:0000313" key="8">
    <source>
        <dbReference type="Proteomes" id="UP000184368"/>
    </source>
</evidence>
<evidence type="ECO:0000313" key="7">
    <source>
        <dbReference type="EMBL" id="SHF25832.1"/>
    </source>
</evidence>
<keyword evidence="8" id="KW-1185">Reference proteome</keyword>
<dbReference type="AlphaFoldDB" id="A0A1M5A7L6"/>
<dbReference type="Proteomes" id="UP000184368">
    <property type="component" value="Unassembled WGS sequence"/>
</dbReference>
<feature type="binding site" evidence="5">
    <location>
        <begin position="158"/>
        <end position="160"/>
    </location>
    <ligand>
        <name>substrate</name>
    </ligand>
</feature>
<evidence type="ECO:0000256" key="4">
    <source>
        <dbReference type="PIRSR" id="PIRSR031924-50"/>
    </source>
</evidence>
<dbReference type="SUPFAM" id="SSF53649">
    <property type="entry name" value="Alkaline phosphatase-like"/>
    <property type="match status" value="1"/>
</dbReference>
<protein>
    <submittedName>
        <fullName evidence="7">Type I phosphodiesterase / nucleotide pyrophosphatase</fullName>
    </submittedName>
</protein>
<proteinExistence type="predicted"/>
<dbReference type="RefSeq" id="WP_073042347.1">
    <property type="nucleotide sequence ID" value="NZ_FQUO01000006.1"/>
</dbReference>
<dbReference type="CDD" id="cd16016">
    <property type="entry name" value="AP-SPAP"/>
    <property type="match status" value="1"/>
</dbReference>
<evidence type="ECO:0000256" key="3">
    <source>
        <dbReference type="ARBA" id="ARBA00022729"/>
    </source>
</evidence>
<dbReference type="InterPro" id="IPR002591">
    <property type="entry name" value="Phosphodiest/P_Trfase"/>
</dbReference>
<feature type="active site" description="Phosphothreonine intermediate" evidence="4">
    <location>
        <position position="76"/>
    </location>
</feature>
<keyword evidence="3 6" id="KW-0732">Signal</keyword>
<dbReference type="Gene3D" id="3.40.720.10">
    <property type="entry name" value="Alkaline Phosphatase, subunit A"/>
    <property type="match status" value="1"/>
</dbReference>
<keyword evidence="1 4" id="KW-0597">Phosphoprotein</keyword>